<keyword evidence="1" id="KW-0472">Membrane</keyword>
<name>A0A0A2C4R8_PROMR</name>
<evidence type="ECO:0000313" key="3">
    <source>
        <dbReference type="Proteomes" id="UP000030392"/>
    </source>
</evidence>
<keyword evidence="1" id="KW-0812">Transmembrane</keyword>
<accession>A0A0A2C4R8</accession>
<reference evidence="3" key="1">
    <citation type="journal article" date="2014" name="Sci. Data">
        <title>Genomes of diverse isolates of the marine cyanobacterium Prochlorococcus.</title>
        <authorList>
            <person name="Biller S."/>
            <person name="Berube P."/>
            <person name="Thompson J."/>
            <person name="Kelly L."/>
            <person name="Roggensack S."/>
            <person name="Awad L."/>
            <person name="Roache-Johnson K."/>
            <person name="Ding H."/>
            <person name="Giovannoni S.J."/>
            <person name="Moore L.R."/>
            <person name="Chisholm S.W."/>
        </authorList>
    </citation>
    <scope>NUCLEOTIDE SEQUENCE [LARGE SCALE GENOMIC DNA]</scope>
    <source>
        <strain evidence="3">PAC1</strain>
    </source>
</reference>
<dbReference type="RefSeq" id="WP_036907285.1">
    <property type="nucleotide sequence ID" value="NZ_CP138967.1"/>
</dbReference>
<evidence type="ECO:0000313" key="2">
    <source>
        <dbReference type="EMBL" id="KGG19609.1"/>
    </source>
</evidence>
<evidence type="ECO:0000256" key="1">
    <source>
        <dbReference type="SAM" id="Phobius"/>
    </source>
</evidence>
<dbReference type="AlphaFoldDB" id="A0A0A2C4R8"/>
<proteinExistence type="predicted"/>
<dbReference type="EMBL" id="JNAX01000015">
    <property type="protein sequence ID" value="KGG19609.1"/>
    <property type="molecule type" value="Genomic_DNA"/>
</dbReference>
<protein>
    <submittedName>
        <fullName evidence="2">Uncharacterized protein</fullName>
    </submittedName>
</protein>
<comment type="caution">
    <text evidence="2">The sequence shown here is derived from an EMBL/GenBank/DDBJ whole genome shotgun (WGS) entry which is preliminary data.</text>
</comment>
<sequence>MLKINQNIKNKFDYFLNTLVIILIILFNRTTIVYGANNNWIEVSKTPAGIQYLEGDSLIVKGKGIIEIKTKYLKIDPESLKGIDENIYAMKINCLTNEFKDISVNGKENLTAKWQVSNGDKLLDDVILDSCKNV</sequence>
<dbReference type="Proteomes" id="UP000030392">
    <property type="component" value="Unassembled WGS sequence"/>
</dbReference>
<organism evidence="2 3">
    <name type="scientific">Prochlorococcus marinus str. PAC1</name>
    <dbReference type="NCBI Taxonomy" id="59924"/>
    <lineage>
        <taxon>Bacteria</taxon>
        <taxon>Bacillati</taxon>
        <taxon>Cyanobacteriota</taxon>
        <taxon>Cyanophyceae</taxon>
        <taxon>Synechococcales</taxon>
        <taxon>Prochlorococcaceae</taxon>
        <taxon>Prochlorococcus</taxon>
    </lineage>
</organism>
<feature type="transmembrane region" description="Helical" evidence="1">
    <location>
        <begin position="12"/>
        <end position="36"/>
    </location>
</feature>
<gene>
    <name evidence="2" type="ORF">EV03_1994</name>
</gene>
<keyword evidence="1" id="KW-1133">Transmembrane helix</keyword>